<feature type="domain" description="ABC3 transporter permease C-terminal" evidence="8">
    <location>
        <begin position="252"/>
        <end position="359"/>
    </location>
</feature>
<evidence type="ECO:0000256" key="1">
    <source>
        <dbReference type="ARBA" id="ARBA00004651"/>
    </source>
</evidence>
<comment type="subcellular location">
    <subcellularLocation>
        <location evidence="1">Cell membrane</location>
        <topology evidence="1">Multi-pass membrane protein</topology>
    </subcellularLocation>
</comment>
<keyword evidence="2" id="KW-0813">Transport</keyword>
<dbReference type="AlphaFoldDB" id="W9G9I3"/>
<dbReference type="InterPro" id="IPR003838">
    <property type="entry name" value="ABC3_permease_C"/>
</dbReference>
<accession>W9G9I3</accession>
<dbReference type="Pfam" id="PF02687">
    <property type="entry name" value="FtsX"/>
    <property type="match status" value="1"/>
</dbReference>
<keyword evidence="4 7" id="KW-0812">Transmembrane</keyword>
<dbReference type="OrthoDB" id="5242186at2"/>
<evidence type="ECO:0000259" key="8">
    <source>
        <dbReference type="Pfam" id="PF02687"/>
    </source>
</evidence>
<gene>
    <name evidence="9" type="ORF">N865_04670</name>
</gene>
<dbReference type="RefSeq" id="WP_034802383.1">
    <property type="nucleotide sequence ID" value="NZ_AWSA01000008.1"/>
</dbReference>
<evidence type="ECO:0000313" key="9">
    <source>
        <dbReference type="EMBL" id="EWT02725.1"/>
    </source>
</evidence>
<feature type="transmembrane region" description="Helical" evidence="7">
    <location>
        <begin position="299"/>
        <end position="324"/>
    </location>
</feature>
<keyword evidence="10" id="KW-1185">Reference proteome</keyword>
<dbReference type="STRING" id="1386089.N865_04670"/>
<dbReference type="GO" id="GO:0005886">
    <property type="term" value="C:plasma membrane"/>
    <property type="evidence" value="ECO:0007669"/>
    <property type="project" value="UniProtKB-SubCell"/>
</dbReference>
<protein>
    <submittedName>
        <fullName evidence="9">ABC transporter substrate-binding protein</fullName>
    </submittedName>
</protein>
<dbReference type="PANTHER" id="PTHR43738:SF1">
    <property type="entry name" value="HEMIN TRANSPORT SYSTEM PERMEASE PROTEIN HRTB-RELATED"/>
    <property type="match status" value="1"/>
</dbReference>
<feature type="transmembrane region" description="Helical" evidence="7">
    <location>
        <begin position="249"/>
        <end position="271"/>
    </location>
</feature>
<keyword evidence="5 7" id="KW-1133">Transmembrane helix</keyword>
<evidence type="ECO:0000256" key="3">
    <source>
        <dbReference type="ARBA" id="ARBA00022475"/>
    </source>
</evidence>
<name>W9G9I3_9MICO</name>
<organism evidence="9 10">
    <name type="scientific">Intrasporangium oryzae NRRL B-24470</name>
    <dbReference type="NCBI Taxonomy" id="1386089"/>
    <lineage>
        <taxon>Bacteria</taxon>
        <taxon>Bacillati</taxon>
        <taxon>Actinomycetota</taxon>
        <taxon>Actinomycetes</taxon>
        <taxon>Micrococcales</taxon>
        <taxon>Intrasporangiaceae</taxon>
        <taxon>Intrasporangium</taxon>
    </lineage>
</organism>
<dbReference type="InterPro" id="IPR051125">
    <property type="entry name" value="ABC-4/HrtB_transporter"/>
</dbReference>
<evidence type="ECO:0000256" key="7">
    <source>
        <dbReference type="SAM" id="Phobius"/>
    </source>
</evidence>
<feature type="transmembrane region" description="Helical" evidence="7">
    <location>
        <begin position="330"/>
        <end position="352"/>
    </location>
</feature>
<reference evidence="9 10" key="1">
    <citation type="submission" date="2013-08" db="EMBL/GenBank/DDBJ databases">
        <title>Intrasporangium oryzae NRRL B-24470.</title>
        <authorList>
            <person name="Liu H."/>
            <person name="Wang G."/>
        </authorList>
    </citation>
    <scope>NUCLEOTIDE SEQUENCE [LARGE SCALE GENOMIC DNA]</scope>
    <source>
        <strain evidence="9 10">NRRL B-24470</strain>
    </source>
</reference>
<evidence type="ECO:0000256" key="4">
    <source>
        <dbReference type="ARBA" id="ARBA00022692"/>
    </source>
</evidence>
<keyword evidence="3" id="KW-1003">Cell membrane</keyword>
<dbReference type="Proteomes" id="UP000019489">
    <property type="component" value="Unassembled WGS sequence"/>
</dbReference>
<dbReference type="PATRIC" id="fig|1386089.3.peg.1066"/>
<evidence type="ECO:0000256" key="5">
    <source>
        <dbReference type="ARBA" id="ARBA00022989"/>
    </source>
</evidence>
<evidence type="ECO:0000313" key="10">
    <source>
        <dbReference type="Proteomes" id="UP000019489"/>
    </source>
</evidence>
<dbReference type="EMBL" id="AWSA01000008">
    <property type="protein sequence ID" value="EWT02725.1"/>
    <property type="molecule type" value="Genomic_DNA"/>
</dbReference>
<evidence type="ECO:0000256" key="6">
    <source>
        <dbReference type="ARBA" id="ARBA00023136"/>
    </source>
</evidence>
<evidence type="ECO:0000256" key="2">
    <source>
        <dbReference type="ARBA" id="ARBA00022448"/>
    </source>
</evidence>
<dbReference type="eggNOG" id="COG0577">
    <property type="taxonomic scope" value="Bacteria"/>
</dbReference>
<proteinExistence type="predicted"/>
<keyword evidence="6 7" id="KW-0472">Membrane</keyword>
<comment type="caution">
    <text evidence="9">The sequence shown here is derived from an EMBL/GenBank/DDBJ whole genome shotgun (WGS) entry which is preliminary data.</text>
</comment>
<dbReference type="PANTHER" id="PTHR43738">
    <property type="entry name" value="ABC TRANSPORTER, MEMBRANE PROTEIN"/>
    <property type="match status" value="1"/>
</dbReference>
<sequence length="368" mass="36287">MFVALRDLRFARGRFALMGGVVALITLLVVLLSGLTAGLARGNTSAVTDLPADRLVLAAPPPGEKPAFSESSIPPSVQHAWVVEPGIRRADPVAVGMSRASRGERTAGVAVFAVAPGSPLAPAVDDGRVVLSVKAAAALSVSAGDELQLGGRHVVVAAVEGTGEYSHAPLVWASTADASPNGQAPRAATFLALVTDPGTDPGADAGTGAGVDDDALAAADARLGTLTLSKADSLAAIGSYSSENGSLQLMRALLFAISALVIGAFFTVWTVQRSGEIAILKAVGASTANLLRDALGQALVLLVAGTALGTAAAAAIGAAVGGAVPVVLDAATLAVPALTLIALGLAGAAVALRAITSVDPLTALGSAR</sequence>